<evidence type="ECO:0000256" key="8">
    <source>
        <dbReference type="ARBA" id="ARBA00023085"/>
    </source>
</evidence>
<keyword evidence="16" id="KW-1185">Reference proteome</keyword>
<keyword evidence="13" id="KW-0812">Transmembrane</keyword>
<dbReference type="NCBIfam" id="TIGR01614">
    <property type="entry name" value="PME_inhib"/>
    <property type="match status" value="1"/>
</dbReference>
<dbReference type="InterPro" id="IPR033131">
    <property type="entry name" value="Pectinesterase_Asp_AS"/>
</dbReference>
<dbReference type="FunFam" id="2.160.20.10:FF:000001">
    <property type="entry name" value="Pectinesterase"/>
    <property type="match status" value="1"/>
</dbReference>
<keyword evidence="6" id="KW-0964">Secreted</keyword>
<name>A0A067KNW1_JATCU</name>
<dbReference type="EC" id="3.1.1.11" evidence="5 12"/>
<dbReference type="Gene3D" id="1.20.140.40">
    <property type="entry name" value="Invertase/pectin methylesterase inhibitor family protein"/>
    <property type="match status" value="1"/>
</dbReference>
<evidence type="ECO:0000256" key="4">
    <source>
        <dbReference type="ARBA" id="ARBA00007786"/>
    </source>
</evidence>
<dbReference type="FunFam" id="1.20.140.40:FF:000010">
    <property type="entry name" value="Pectinesterase"/>
    <property type="match status" value="1"/>
</dbReference>
<keyword evidence="13" id="KW-0472">Membrane</keyword>
<evidence type="ECO:0000259" key="14">
    <source>
        <dbReference type="SMART" id="SM00856"/>
    </source>
</evidence>
<evidence type="ECO:0000256" key="9">
    <source>
        <dbReference type="ARBA" id="ARBA00023157"/>
    </source>
</evidence>
<dbReference type="GO" id="GO:0045490">
    <property type="term" value="P:pectin catabolic process"/>
    <property type="evidence" value="ECO:0007669"/>
    <property type="project" value="UniProtKB-UniRule"/>
</dbReference>
<dbReference type="InterPro" id="IPR012334">
    <property type="entry name" value="Pectin_lyas_fold"/>
</dbReference>
<dbReference type="UniPathway" id="UPA00545">
    <property type="reaction ID" value="UER00823"/>
</dbReference>
<evidence type="ECO:0000313" key="15">
    <source>
        <dbReference type="EMBL" id="KDP33980.1"/>
    </source>
</evidence>
<evidence type="ECO:0000256" key="7">
    <source>
        <dbReference type="ARBA" id="ARBA00022801"/>
    </source>
</evidence>
<gene>
    <name evidence="15" type="ORF">JCGZ_07551</name>
</gene>
<keyword evidence="13" id="KW-1133">Transmembrane helix</keyword>
<dbReference type="SMART" id="SM00856">
    <property type="entry name" value="PMEI"/>
    <property type="match status" value="1"/>
</dbReference>
<dbReference type="Pfam" id="PF01095">
    <property type="entry name" value="Pectinesterase"/>
    <property type="match status" value="1"/>
</dbReference>
<keyword evidence="8 12" id="KW-0063">Aspartyl esterase</keyword>
<dbReference type="InterPro" id="IPR011050">
    <property type="entry name" value="Pectin_lyase_fold/virulence"/>
</dbReference>
<dbReference type="SUPFAM" id="SSF51126">
    <property type="entry name" value="Pectin lyase-like"/>
    <property type="match status" value="1"/>
</dbReference>
<feature type="domain" description="Pectinesterase inhibitor" evidence="14">
    <location>
        <begin position="69"/>
        <end position="226"/>
    </location>
</feature>
<dbReference type="GO" id="GO:0042545">
    <property type="term" value="P:cell wall modification"/>
    <property type="evidence" value="ECO:0007669"/>
    <property type="project" value="UniProtKB-UniRule"/>
</dbReference>
<organism evidence="15 16">
    <name type="scientific">Jatropha curcas</name>
    <name type="common">Barbados nut</name>
    <dbReference type="NCBI Taxonomy" id="180498"/>
    <lineage>
        <taxon>Eukaryota</taxon>
        <taxon>Viridiplantae</taxon>
        <taxon>Streptophyta</taxon>
        <taxon>Embryophyta</taxon>
        <taxon>Tracheophyta</taxon>
        <taxon>Spermatophyta</taxon>
        <taxon>Magnoliopsida</taxon>
        <taxon>eudicotyledons</taxon>
        <taxon>Gunneridae</taxon>
        <taxon>Pentapetalae</taxon>
        <taxon>rosids</taxon>
        <taxon>fabids</taxon>
        <taxon>Malpighiales</taxon>
        <taxon>Euphorbiaceae</taxon>
        <taxon>Crotonoideae</taxon>
        <taxon>Jatropheae</taxon>
        <taxon>Jatropha</taxon>
    </lineage>
</organism>
<dbReference type="STRING" id="180498.A0A067KNW1"/>
<keyword evidence="9" id="KW-1015">Disulfide bond</keyword>
<dbReference type="PROSITE" id="PS00503">
    <property type="entry name" value="PECTINESTERASE_2"/>
    <property type="match status" value="1"/>
</dbReference>
<evidence type="ECO:0000256" key="6">
    <source>
        <dbReference type="ARBA" id="ARBA00022512"/>
    </source>
</evidence>
<reference evidence="15 16" key="1">
    <citation type="journal article" date="2014" name="PLoS ONE">
        <title>Global Analysis of Gene Expression Profiles in Physic Nut (Jatropha curcas L.) Seedlings Exposed to Salt Stress.</title>
        <authorList>
            <person name="Zhang L."/>
            <person name="Zhang C."/>
            <person name="Wu P."/>
            <person name="Chen Y."/>
            <person name="Li M."/>
            <person name="Jiang H."/>
            <person name="Wu G."/>
        </authorList>
    </citation>
    <scope>NUCLEOTIDE SEQUENCE [LARGE SCALE GENOMIC DNA]</scope>
    <source>
        <strain evidence="16">cv. GZQX0401</strain>
        <tissue evidence="15">Young leaves</tissue>
    </source>
</reference>
<comment type="subcellular location">
    <subcellularLocation>
        <location evidence="1">Secreted</location>
        <location evidence="1">Cell wall</location>
    </subcellularLocation>
</comment>
<dbReference type="CDD" id="cd15798">
    <property type="entry name" value="PMEI-like_3"/>
    <property type="match status" value="1"/>
</dbReference>
<comment type="pathway">
    <text evidence="2 12">Glycan metabolism; pectin degradation; 2-dehydro-3-deoxy-D-gluconate from pectin: step 1/5.</text>
</comment>
<dbReference type="OrthoDB" id="2019149at2759"/>
<dbReference type="Gene3D" id="2.160.20.10">
    <property type="entry name" value="Single-stranded right-handed beta-helix, Pectin lyase-like"/>
    <property type="match status" value="1"/>
</dbReference>
<dbReference type="InterPro" id="IPR035513">
    <property type="entry name" value="Invertase/methylesterase_inhib"/>
</dbReference>
<evidence type="ECO:0000256" key="3">
    <source>
        <dbReference type="ARBA" id="ARBA00006027"/>
    </source>
</evidence>
<dbReference type="Pfam" id="PF04043">
    <property type="entry name" value="PMEI"/>
    <property type="match status" value="1"/>
</dbReference>
<dbReference type="InterPro" id="IPR006501">
    <property type="entry name" value="Pectinesterase_inhib_dom"/>
</dbReference>
<evidence type="ECO:0000256" key="1">
    <source>
        <dbReference type="ARBA" id="ARBA00004191"/>
    </source>
</evidence>
<evidence type="ECO:0000256" key="12">
    <source>
        <dbReference type="RuleBase" id="RU000589"/>
    </source>
</evidence>
<evidence type="ECO:0000256" key="11">
    <source>
        <dbReference type="PROSITE-ProRule" id="PRU10040"/>
    </source>
</evidence>
<evidence type="ECO:0000313" key="16">
    <source>
        <dbReference type="Proteomes" id="UP000027138"/>
    </source>
</evidence>
<keyword evidence="10" id="KW-0325">Glycoprotein</keyword>
<comment type="similarity">
    <text evidence="4">In the C-terminal section; belongs to the pectinesterase family.</text>
</comment>
<dbReference type="PANTHER" id="PTHR31707">
    <property type="entry name" value="PECTINESTERASE"/>
    <property type="match status" value="1"/>
</dbReference>
<feature type="active site" evidence="11">
    <location>
        <position position="422"/>
    </location>
</feature>
<sequence length="577" mass="64480">MDPAANPSFKSYSKVDEQAEEAFRRKSRKRLIIIAISTVVLITIIVGALVGTLAPLNSKESKDDDLSSSSSDSIVAMCNVTRYPELCSSSMSSALKSSSNGTETNPKPHELFLLSLKIAFDELNILSSLLPKIGNKINDPTLQSALQVCETLFADAADYIDESISSIQVAQRYKIYDLRTWLSTAIADQETCIDALQETGKHQIITKEVRHAMSNSTKFISNSLAIACNILTILNDHNIPIHRKLLTAFDGGFPMWVHRRDRRLLVEEKPKPNVTVAWDGSGDFKTINEAVKSIPKKSKSRFIIYVKEGLYVGNVTVRKAYWNVMIYGDGMEKTIISASLNFADGIRTFFSGTFMVDGRGFIAKDIGFRNTAGPEKEQAVAVRSSSDQSIFYRCSFDAFQDTLYTHSNRQFYRDCHITGTVDFIFGNAAVVFQNCTIQPRQPLPGQFNTITAQSKSDPNQNTGMSMQRCMVTPFDNLTATTYFGRPWRDYATAVFMRSYIGEFLDPLGWASWDANVSTVYYAEFRNFGPGSVIDGRVGWPGVRPNISLEEAEKFTVEHFIQGSQWLPQASVLYDELL</sequence>
<protein>
    <recommendedName>
        <fullName evidence="5 12">Pectinesterase</fullName>
        <ecNumber evidence="5 12">3.1.1.11</ecNumber>
    </recommendedName>
</protein>
<comment type="catalytic activity">
    <reaction evidence="12">
        <text>[(1-&gt;4)-alpha-D-galacturonosyl methyl ester](n) + n H2O = [(1-&gt;4)-alpha-D-galacturonosyl](n) + n methanol + n H(+)</text>
        <dbReference type="Rhea" id="RHEA:22380"/>
        <dbReference type="Rhea" id="RHEA-COMP:14570"/>
        <dbReference type="Rhea" id="RHEA-COMP:14573"/>
        <dbReference type="ChEBI" id="CHEBI:15377"/>
        <dbReference type="ChEBI" id="CHEBI:15378"/>
        <dbReference type="ChEBI" id="CHEBI:17790"/>
        <dbReference type="ChEBI" id="CHEBI:140522"/>
        <dbReference type="ChEBI" id="CHEBI:140523"/>
        <dbReference type="EC" id="3.1.1.11"/>
    </reaction>
</comment>
<dbReference type="GO" id="GO:0030599">
    <property type="term" value="F:pectinesterase activity"/>
    <property type="evidence" value="ECO:0007669"/>
    <property type="project" value="UniProtKB-UniRule"/>
</dbReference>
<evidence type="ECO:0000256" key="10">
    <source>
        <dbReference type="ARBA" id="ARBA00023180"/>
    </source>
</evidence>
<proteinExistence type="inferred from homology"/>
<dbReference type="GO" id="GO:0004857">
    <property type="term" value="F:enzyme inhibitor activity"/>
    <property type="evidence" value="ECO:0007669"/>
    <property type="project" value="InterPro"/>
</dbReference>
<evidence type="ECO:0000256" key="5">
    <source>
        <dbReference type="ARBA" id="ARBA00013229"/>
    </source>
</evidence>
<keyword evidence="6" id="KW-0134">Cell wall</keyword>
<evidence type="ECO:0000256" key="13">
    <source>
        <dbReference type="SAM" id="Phobius"/>
    </source>
</evidence>
<dbReference type="Proteomes" id="UP000027138">
    <property type="component" value="Unassembled WGS sequence"/>
</dbReference>
<dbReference type="EMBL" id="KK914539">
    <property type="protein sequence ID" value="KDP33980.1"/>
    <property type="molecule type" value="Genomic_DNA"/>
</dbReference>
<comment type="similarity">
    <text evidence="3">In the N-terminal section; belongs to the PMEI family.</text>
</comment>
<evidence type="ECO:0000256" key="2">
    <source>
        <dbReference type="ARBA" id="ARBA00005184"/>
    </source>
</evidence>
<feature type="transmembrane region" description="Helical" evidence="13">
    <location>
        <begin position="31"/>
        <end position="54"/>
    </location>
</feature>
<dbReference type="InterPro" id="IPR000070">
    <property type="entry name" value="Pectinesterase_cat"/>
</dbReference>
<keyword evidence="7 12" id="KW-0378">Hydrolase</keyword>
<dbReference type="AlphaFoldDB" id="A0A067KNW1"/>
<accession>A0A067KNW1</accession>
<dbReference type="SUPFAM" id="SSF101148">
    <property type="entry name" value="Plant invertase/pectin methylesterase inhibitor"/>
    <property type="match status" value="1"/>
</dbReference>